<evidence type="ECO:0000256" key="3">
    <source>
        <dbReference type="ARBA" id="ARBA00023163"/>
    </source>
</evidence>
<dbReference type="Pfam" id="PF19361">
    <property type="entry name" value="DUF5937"/>
    <property type="match status" value="1"/>
</dbReference>
<evidence type="ECO:0000313" key="6">
    <source>
        <dbReference type="EMBL" id="SMD22518.1"/>
    </source>
</evidence>
<dbReference type="InterPro" id="IPR045981">
    <property type="entry name" value="DUF5937"/>
</dbReference>
<dbReference type="SUPFAM" id="SSF46785">
    <property type="entry name" value="Winged helix' DNA-binding domain"/>
    <property type="match status" value="1"/>
</dbReference>
<dbReference type="InterPro" id="IPR001845">
    <property type="entry name" value="HTH_ArsR_DNA-bd_dom"/>
</dbReference>
<evidence type="ECO:0000313" key="7">
    <source>
        <dbReference type="Proteomes" id="UP000192674"/>
    </source>
</evidence>
<organism evidence="6 7">
    <name type="scientific">Kibdelosporangium aridum</name>
    <dbReference type="NCBI Taxonomy" id="2030"/>
    <lineage>
        <taxon>Bacteria</taxon>
        <taxon>Bacillati</taxon>
        <taxon>Actinomycetota</taxon>
        <taxon>Actinomycetes</taxon>
        <taxon>Pseudonocardiales</taxon>
        <taxon>Pseudonocardiaceae</taxon>
        <taxon>Kibdelosporangium</taxon>
    </lineage>
</organism>
<protein>
    <submittedName>
        <fullName evidence="6">Helix-turn-helix domain-containing protein</fullName>
    </submittedName>
</protein>
<keyword evidence="3" id="KW-0804">Transcription</keyword>
<evidence type="ECO:0000259" key="4">
    <source>
        <dbReference type="SMART" id="SM00418"/>
    </source>
</evidence>
<keyword evidence="2" id="KW-0238">DNA-binding</keyword>
<proteinExistence type="predicted"/>
<dbReference type="InterPro" id="IPR036388">
    <property type="entry name" value="WH-like_DNA-bd_sf"/>
</dbReference>
<evidence type="ECO:0000256" key="2">
    <source>
        <dbReference type="ARBA" id="ARBA00023125"/>
    </source>
</evidence>
<dbReference type="SMART" id="SM00418">
    <property type="entry name" value="HTH_ARSR"/>
    <property type="match status" value="1"/>
</dbReference>
<keyword evidence="7" id="KW-1185">Reference proteome</keyword>
<dbReference type="Pfam" id="PF12840">
    <property type="entry name" value="HTH_20"/>
    <property type="match status" value="1"/>
</dbReference>
<name>A0A1Y5XZF0_KIBAR</name>
<dbReference type="InterPro" id="IPR051011">
    <property type="entry name" value="Metal_resp_trans_reg"/>
</dbReference>
<accession>A0A1Y5XZF0</accession>
<gene>
    <name evidence="6" type="ORF">SAMN05661093_07471</name>
</gene>
<dbReference type="InterPro" id="IPR036390">
    <property type="entry name" value="WH_DNA-bd_sf"/>
</dbReference>
<dbReference type="EMBL" id="FWXV01000008">
    <property type="protein sequence ID" value="SMD22518.1"/>
    <property type="molecule type" value="Genomic_DNA"/>
</dbReference>
<feature type="domain" description="HTH arsR-type" evidence="4">
    <location>
        <begin position="259"/>
        <end position="334"/>
    </location>
</feature>
<dbReference type="PANTHER" id="PTHR43132">
    <property type="entry name" value="ARSENICAL RESISTANCE OPERON REPRESSOR ARSR-RELATED"/>
    <property type="match status" value="1"/>
</dbReference>
<dbReference type="SMART" id="SM00419">
    <property type="entry name" value="HTH_CRP"/>
    <property type="match status" value="1"/>
</dbReference>
<dbReference type="GO" id="GO:0003677">
    <property type="term" value="F:DNA binding"/>
    <property type="evidence" value="ECO:0007669"/>
    <property type="project" value="UniProtKB-KW"/>
</dbReference>
<dbReference type="AlphaFoldDB" id="A0A1Y5XZF0"/>
<dbReference type="PANTHER" id="PTHR43132:SF6">
    <property type="entry name" value="HTH-TYPE TRANSCRIPTIONAL REPRESSOR CZRA"/>
    <property type="match status" value="1"/>
</dbReference>
<dbReference type="InterPro" id="IPR012318">
    <property type="entry name" value="HTH_CRP"/>
</dbReference>
<feature type="domain" description="HTH crp-type" evidence="5">
    <location>
        <begin position="272"/>
        <end position="321"/>
    </location>
</feature>
<dbReference type="CDD" id="cd00090">
    <property type="entry name" value="HTH_ARSR"/>
    <property type="match status" value="1"/>
</dbReference>
<sequence>MIELEFTAEDYRLIRFAISPIGEAVKSLRVLSAGRRGGLHGRWLGWLADTGLPRTVDLELLSALVRPQGYLPDFLGPLPSGGSTGIEDGLAEIAATPLDVVRYELDHLARHDVAQQGPGRERREALVLRLADDPERAVRTIVTQLERYWDVAIAPHWPRLNALLQADLAYRLDELASGGVDLLFRSLHPSVAFRGDLLTIVKYFEGRLQLRGRGLLLVPCAFAWPDVLVSTADPMPSLTYPPRGLGTLWESGRTATADAPLAAVVGGARATILALLDLPMSTTQLAAQLGSAPPTVNVHLKALAKAGIVTARRDGRMVLYRRTPLGDQLVAAGVEQPQVQGLGVASSAKCCSELVRCSGPNGGNWMYSRMCCGTADQS</sequence>
<dbReference type="GO" id="GO:0003700">
    <property type="term" value="F:DNA-binding transcription factor activity"/>
    <property type="evidence" value="ECO:0007669"/>
    <property type="project" value="InterPro"/>
</dbReference>
<dbReference type="OrthoDB" id="3460651at2"/>
<evidence type="ECO:0000259" key="5">
    <source>
        <dbReference type="SMART" id="SM00419"/>
    </source>
</evidence>
<dbReference type="Proteomes" id="UP000192674">
    <property type="component" value="Unassembled WGS sequence"/>
</dbReference>
<dbReference type="InterPro" id="IPR011991">
    <property type="entry name" value="ArsR-like_HTH"/>
</dbReference>
<dbReference type="PRINTS" id="PR00778">
    <property type="entry name" value="HTHARSR"/>
</dbReference>
<keyword evidence="1" id="KW-0805">Transcription regulation</keyword>
<dbReference type="Gene3D" id="1.10.10.10">
    <property type="entry name" value="Winged helix-like DNA-binding domain superfamily/Winged helix DNA-binding domain"/>
    <property type="match status" value="1"/>
</dbReference>
<evidence type="ECO:0000256" key="1">
    <source>
        <dbReference type="ARBA" id="ARBA00023015"/>
    </source>
</evidence>
<reference evidence="6 7" key="1">
    <citation type="submission" date="2017-04" db="EMBL/GenBank/DDBJ databases">
        <authorList>
            <person name="Afonso C.L."/>
            <person name="Miller P.J."/>
            <person name="Scott M.A."/>
            <person name="Spackman E."/>
            <person name="Goraichik I."/>
            <person name="Dimitrov K.M."/>
            <person name="Suarez D.L."/>
            <person name="Swayne D.E."/>
        </authorList>
    </citation>
    <scope>NUCLEOTIDE SEQUENCE [LARGE SCALE GENOMIC DNA]</scope>
    <source>
        <strain evidence="6 7">DSM 43828</strain>
    </source>
</reference>